<dbReference type="RefSeq" id="WP_016186045.1">
    <property type="nucleotide sequence ID" value="NZ_ASWO01000003.1"/>
</dbReference>
<dbReference type="PATRIC" id="fig|1140003.3.peg.1553"/>
<dbReference type="AlphaFoldDB" id="S0PC27"/>
<dbReference type="OrthoDB" id="9796260at2"/>
<feature type="transmembrane region" description="Helical" evidence="8">
    <location>
        <begin position="5"/>
        <end position="22"/>
    </location>
</feature>
<dbReference type="GO" id="GO:0005886">
    <property type="term" value="C:plasma membrane"/>
    <property type="evidence" value="ECO:0007669"/>
    <property type="project" value="UniProtKB-SubCell"/>
</dbReference>
<dbReference type="Pfam" id="PF01032">
    <property type="entry name" value="FecCD"/>
    <property type="match status" value="1"/>
</dbReference>
<sequence length="317" mass="35009">MRKTLYLYIGLVSLAIFLILFYLSFHTYGNWSFALSLRGKRVMAFILVACATSISTIAFQTITHNTLLTPGILGFDQIYVLIQTLFFFFLGGSTVLQSHSLPQFLGSIFLMVCLSTILSFLLLKKANGDIFLVLMVGIVSGTIFSSISTALQVVMDPNEYDLLQSKLFASFGQIDTQHFFWATLLIVVGSTILFLLAPELDVTHLGRHHATVLGIDMNWLQIIVLASVAILSGTATALVGPTIFLGFIAATLSYQLFKTYHHRLLFMGSTLISICLLVAAQILVEQIFAFNVTISTVIEFTGGGLFLLKIIHERSRT</sequence>
<evidence type="ECO:0000256" key="4">
    <source>
        <dbReference type="ARBA" id="ARBA00022475"/>
    </source>
</evidence>
<name>S0PC27_9ENTE</name>
<keyword evidence="10" id="KW-1185">Reference proteome</keyword>
<feature type="transmembrane region" description="Helical" evidence="8">
    <location>
        <begin position="130"/>
        <end position="155"/>
    </location>
</feature>
<keyword evidence="7 8" id="KW-0472">Membrane</keyword>
<feature type="transmembrane region" description="Helical" evidence="8">
    <location>
        <begin position="179"/>
        <end position="198"/>
    </location>
</feature>
<dbReference type="InterPro" id="IPR000522">
    <property type="entry name" value="ABC_transptr_permease_BtuC"/>
</dbReference>
<keyword evidence="6 8" id="KW-1133">Transmembrane helix</keyword>
<organism evidence="9 10">
    <name type="scientific">Enterococcus sulfureus ATCC 49903</name>
    <dbReference type="NCBI Taxonomy" id="1140003"/>
    <lineage>
        <taxon>Bacteria</taxon>
        <taxon>Bacillati</taxon>
        <taxon>Bacillota</taxon>
        <taxon>Bacilli</taxon>
        <taxon>Lactobacillales</taxon>
        <taxon>Enterococcaceae</taxon>
        <taxon>Enterococcus</taxon>
    </lineage>
</organism>
<dbReference type="GO" id="GO:0022857">
    <property type="term" value="F:transmembrane transporter activity"/>
    <property type="evidence" value="ECO:0007669"/>
    <property type="project" value="InterPro"/>
</dbReference>
<gene>
    <name evidence="9" type="ORF">I573_00981</name>
</gene>
<dbReference type="STRING" id="1140003.OMY_01608"/>
<evidence type="ECO:0000256" key="7">
    <source>
        <dbReference type="ARBA" id="ARBA00023136"/>
    </source>
</evidence>
<evidence type="ECO:0000256" key="6">
    <source>
        <dbReference type="ARBA" id="ARBA00022989"/>
    </source>
</evidence>
<dbReference type="Proteomes" id="UP000015961">
    <property type="component" value="Unassembled WGS sequence"/>
</dbReference>
<evidence type="ECO:0000256" key="8">
    <source>
        <dbReference type="SAM" id="Phobius"/>
    </source>
</evidence>
<dbReference type="PANTHER" id="PTHR30472:SF19">
    <property type="entry name" value="PETROBACTIN IMPORT SYSTEM PERMEASE PROTEIN YCLO"/>
    <property type="match status" value="1"/>
</dbReference>
<comment type="caution">
    <text evidence="9">The sequence shown here is derived from an EMBL/GenBank/DDBJ whole genome shotgun (WGS) entry which is preliminary data.</text>
</comment>
<evidence type="ECO:0000256" key="2">
    <source>
        <dbReference type="ARBA" id="ARBA00007935"/>
    </source>
</evidence>
<dbReference type="SUPFAM" id="SSF81345">
    <property type="entry name" value="ABC transporter involved in vitamin B12 uptake, BtuC"/>
    <property type="match status" value="1"/>
</dbReference>
<feature type="transmembrane region" description="Helical" evidence="8">
    <location>
        <begin position="42"/>
        <end position="59"/>
    </location>
</feature>
<evidence type="ECO:0000256" key="3">
    <source>
        <dbReference type="ARBA" id="ARBA00022448"/>
    </source>
</evidence>
<evidence type="ECO:0000313" key="10">
    <source>
        <dbReference type="Proteomes" id="UP000015961"/>
    </source>
</evidence>
<dbReference type="EMBL" id="ASWO01000003">
    <property type="protein sequence ID" value="EOT86228.1"/>
    <property type="molecule type" value="Genomic_DNA"/>
</dbReference>
<protein>
    <recommendedName>
        <fullName evidence="11">Iron ABC transporter system permease</fullName>
    </recommendedName>
</protein>
<dbReference type="CDD" id="cd06550">
    <property type="entry name" value="TM_ABC_iron-siderophores_like"/>
    <property type="match status" value="1"/>
</dbReference>
<comment type="subcellular location">
    <subcellularLocation>
        <location evidence="1">Cell membrane</location>
        <topology evidence="1">Multi-pass membrane protein</topology>
    </subcellularLocation>
</comment>
<dbReference type="Gene3D" id="1.10.3470.10">
    <property type="entry name" value="ABC transporter involved in vitamin B12 uptake, BtuC"/>
    <property type="match status" value="1"/>
</dbReference>
<evidence type="ECO:0000256" key="5">
    <source>
        <dbReference type="ARBA" id="ARBA00022692"/>
    </source>
</evidence>
<dbReference type="PANTHER" id="PTHR30472">
    <property type="entry name" value="FERRIC ENTEROBACTIN TRANSPORT SYSTEM PERMEASE PROTEIN"/>
    <property type="match status" value="1"/>
</dbReference>
<feature type="transmembrane region" description="Helical" evidence="8">
    <location>
        <begin position="71"/>
        <end position="92"/>
    </location>
</feature>
<keyword evidence="5 8" id="KW-0812">Transmembrane</keyword>
<keyword evidence="3" id="KW-0813">Transport</keyword>
<feature type="transmembrane region" description="Helical" evidence="8">
    <location>
        <begin position="264"/>
        <end position="282"/>
    </location>
</feature>
<evidence type="ECO:0000256" key="1">
    <source>
        <dbReference type="ARBA" id="ARBA00004651"/>
    </source>
</evidence>
<feature type="transmembrane region" description="Helical" evidence="8">
    <location>
        <begin position="210"/>
        <end position="231"/>
    </location>
</feature>
<evidence type="ECO:0000313" key="9">
    <source>
        <dbReference type="EMBL" id="EOT86228.1"/>
    </source>
</evidence>
<accession>S0PC27</accession>
<comment type="similarity">
    <text evidence="2">Belongs to the binding-protein-dependent transport system permease family. FecCD subfamily.</text>
</comment>
<proteinExistence type="inferred from homology"/>
<dbReference type="eggNOG" id="COG4605">
    <property type="taxonomic scope" value="Bacteria"/>
</dbReference>
<keyword evidence="4" id="KW-1003">Cell membrane</keyword>
<feature type="transmembrane region" description="Helical" evidence="8">
    <location>
        <begin position="104"/>
        <end position="123"/>
    </location>
</feature>
<dbReference type="InterPro" id="IPR037294">
    <property type="entry name" value="ABC_BtuC-like"/>
</dbReference>
<feature type="transmembrane region" description="Helical" evidence="8">
    <location>
        <begin position="288"/>
        <end position="308"/>
    </location>
</feature>
<evidence type="ECO:0008006" key="11">
    <source>
        <dbReference type="Google" id="ProtNLM"/>
    </source>
</evidence>
<feature type="transmembrane region" description="Helical" evidence="8">
    <location>
        <begin position="237"/>
        <end position="257"/>
    </location>
</feature>
<reference evidence="9 10" key="1">
    <citation type="submission" date="2013-03" db="EMBL/GenBank/DDBJ databases">
        <title>The Genome Sequence of Enterococcus sulfureus ATCC_49903 (PacBio/Illumina hybrid assembly).</title>
        <authorList>
            <consortium name="The Broad Institute Genomics Platform"/>
            <consortium name="The Broad Institute Genome Sequencing Center for Infectious Disease"/>
            <person name="Earl A."/>
            <person name="Russ C."/>
            <person name="Gilmore M."/>
            <person name="Surin D."/>
            <person name="Walker B."/>
            <person name="Young S."/>
            <person name="Zeng Q."/>
            <person name="Gargeya S."/>
            <person name="Fitzgerald M."/>
            <person name="Haas B."/>
            <person name="Abouelleil A."/>
            <person name="Allen A.W."/>
            <person name="Alvarado L."/>
            <person name="Arachchi H.M."/>
            <person name="Berlin A.M."/>
            <person name="Chapman S.B."/>
            <person name="Gainer-Dewar J."/>
            <person name="Goldberg J."/>
            <person name="Griggs A."/>
            <person name="Gujja S."/>
            <person name="Hansen M."/>
            <person name="Howarth C."/>
            <person name="Imamovic A."/>
            <person name="Ireland A."/>
            <person name="Larimer J."/>
            <person name="McCowan C."/>
            <person name="Murphy C."/>
            <person name="Pearson M."/>
            <person name="Poon T.W."/>
            <person name="Priest M."/>
            <person name="Roberts A."/>
            <person name="Saif S."/>
            <person name="Shea T."/>
            <person name="Sisk P."/>
            <person name="Sykes S."/>
            <person name="Wortman J."/>
            <person name="Nusbaum C."/>
            <person name="Birren B."/>
        </authorList>
    </citation>
    <scope>NUCLEOTIDE SEQUENCE [LARGE SCALE GENOMIC DNA]</scope>
    <source>
        <strain evidence="9 10">ATCC 49903</strain>
    </source>
</reference>
<dbReference type="GO" id="GO:0033214">
    <property type="term" value="P:siderophore-iron import into cell"/>
    <property type="evidence" value="ECO:0007669"/>
    <property type="project" value="TreeGrafter"/>
</dbReference>